<dbReference type="Gene3D" id="3.40.50.1820">
    <property type="entry name" value="alpha/beta hydrolase"/>
    <property type="match status" value="2"/>
</dbReference>
<protein>
    <submittedName>
        <fullName evidence="4">Alpha/beta fold hydrolase</fullName>
    </submittedName>
</protein>
<dbReference type="RefSeq" id="WP_116887894.1">
    <property type="nucleotide sequence ID" value="NZ_CP031641.1"/>
</dbReference>
<keyword evidence="5" id="KW-1185">Reference proteome</keyword>
<organism evidence="4 5">
    <name type="scientific">Pseudomonas parafulva</name>
    <dbReference type="NCBI Taxonomy" id="157782"/>
    <lineage>
        <taxon>Bacteria</taxon>
        <taxon>Pseudomonadati</taxon>
        <taxon>Pseudomonadota</taxon>
        <taxon>Gammaproteobacteria</taxon>
        <taxon>Pseudomonadales</taxon>
        <taxon>Pseudomonadaceae</taxon>
        <taxon>Pseudomonas</taxon>
    </lineage>
</organism>
<reference evidence="4 5" key="1">
    <citation type="submission" date="2018-08" db="EMBL/GenBank/DDBJ databases">
        <authorList>
            <person name="Lee Y."/>
            <person name="Kakembo D."/>
        </authorList>
    </citation>
    <scope>NUCLEOTIDE SEQUENCE [LARGE SCALE GENOMIC DNA]</scope>
    <source>
        <strain evidence="4 5">JBCS1880</strain>
    </source>
</reference>
<evidence type="ECO:0000313" key="4">
    <source>
        <dbReference type="EMBL" id="AXO87802.1"/>
    </source>
</evidence>
<dbReference type="Proteomes" id="UP000258127">
    <property type="component" value="Chromosome"/>
</dbReference>
<name>A0AAI8K9W3_9PSED</name>
<evidence type="ECO:0000313" key="5">
    <source>
        <dbReference type="Proteomes" id="UP000258127"/>
    </source>
</evidence>
<dbReference type="SUPFAM" id="SSF53474">
    <property type="entry name" value="alpha/beta-Hydrolases"/>
    <property type="match status" value="1"/>
</dbReference>
<proteinExistence type="predicted"/>
<feature type="domain" description="AB hydrolase-1" evidence="3">
    <location>
        <begin position="57"/>
        <end position="169"/>
    </location>
</feature>
<dbReference type="EMBL" id="CP031641">
    <property type="protein sequence ID" value="AXO87802.1"/>
    <property type="molecule type" value="Genomic_DNA"/>
</dbReference>
<evidence type="ECO:0000256" key="1">
    <source>
        <dbReference type="ARBA" id="ARBA00022963"/>
    </source>
</evidence>
<accession>A0AAI8K9W3</accession>
<dbReference type="InterPro" id="IPR029058">
    <property type="entry name" value="AB_hydrolase_fold"/>
</dbReference>
<keyword evidence="2" id="KW-0443">Lipid metabolism</keyword>
<evidence type="ECO:0000256" key="2">
    <source>
        <dbReference type="ARBA" id="ARBA00023098"/>
    </source>
</evidence>
<dbReference type="AlphaFoldDB" id="A0AAI8K9W3"/>
<dbReference type="Pfam" id="PF00561">
    <property type="entry name" value="Abhydrolase_1"/>
    <property type="match status" value="1"/>
</dbReference>
<keyword evidence="4" id="KW-0378">Hydrolase</keyword>
<dbReference type="InterPro" id="IPR000073">
    <property type="entry name" value="AB_hydrolase_1"/>
</dbReference>
<dbReference type="GO" id="GO:0016042">
    <property type="term" value="P:lipid catabolic process"/>
    <property type="evidence" value="ECO:0007669"/>
    <property type="project" value="UniProtKB-KW"/>
</dbReference>
<dbReference type="PANTHER" id="PTHR11005">
    <property type="entry name" value="LYSOSOMAL ACID LIPASE-RELATED"/>
    <property type="match status" value="1"/>
</dbReference>
<keyword evidence="1" id="KW-0442">Lipid degradation</keyword>
<dbReference type="GO" id="GO:0016787">
    <property type="term" value="F:hydrolase activity"/>
    <property type="evidence" value="ECO:0007669"/>
    <property type="project" value="UniProtKB-KW"/>
</dbReference>
<sequence>MQSSSTLFPVALLSAERRGDLSEDVYRIKAGNSPDPSVELAVTRLGLADQPTERAVPVILLHGSFSNRRFWYSPKGIGLGAFLARAGFDVWIPEMRGHGLSPRNRQWRANCVADYARFDLPVIGTFVQEMTGQAPHWVGHSLGGTTLVAALGGGYLDPNSVASVALFGTQVTRRYWPLKLPPVVWGARLLLKRFAQLSGPRLKRGPEDEPIGLALEWLRWQGLFGRFGVKDRDWWAGLAEVRVPLLAVAAVADTQDPLWACRALFEQWGDARKRFLRLGREDGFEAFGHVDMLVSKAAQDQVWPQVERWLAQAQSTPHAAATDYPVPDDCTASEGVALPDTRLRCD</sequence>
<gene>
    <name evidence="4" type="ORF">DZC75_07175</name>
</gene>
<evidence type="ECO:0000259" key="3">
    <source>
        <dbReference type="Pfam" id="PF00561"/>
    </source>
</evidence>